<evidence type="ECO:0000313" key="2">
    <source>
        <dbReference type="EMBL" id="SDY14452.1"/>
    </source>
</evidence>
<evidence type="ECO:0000313" key="3">
    <source>
        <dbReference type="Proteomes" id="UP000199595"/>
    </source>
</evidence>
<dbReference type="OrthoDB" id="1442007at2"/>
<reference evidence="2 3" key="1">
    <citation type="submission" date="2016-10" db="EMBL/GenBank/DDBJ databases">
        <authorList>
            <person name="de Groot N.N."/>
        </authorList>
    </citation>
    <scope>NUCLEOTIDE SEQUENCE [LARGE SCALE GENOMIC DNA]</scope>
    <source>
        <strain evidence="2 3">DSM 24956</strain>
    </source>
</reference>
<dbReference type="RefSeq" id="WP_139171005.1">
    <property type="nucleotide sequence ID" value="NZ_FNNJ01000038.1"/>
</dbReference>
<gene>
    <name evidence="2" type="ORF">SAMN05444411_1382</name>
</gene>
<feature type="transmembrane region" description="Helical" evidence="1">
    <location>
        <begin position="205"/>
        <end position="224"/>
    </location>
</feature>
<feature type="transmembrane region" description="Helical" evidence="1">
    <location>
        <begin position="82"/>
        <end position="104"/>
    </location>
</feature>
<dbReference type="STRING" id="762486.SAMN05444411_1382"/>
<organism evidence="2 3">
    <name type="scientific">Lutibacter oricola</name>
    <dbReference type="NCBI Taxonomy" id="762486"/>
    <lineage>
        <taxon>Bacteria</taxon>
        <taxon>Pseudomonadati</taxon>
        <taxon>Bacteroidota</taxon>
        <taxon>Flavobacteriia</taxon>
        <taxon>Flavobacteriales</taxon>
        <taxon>Flavobacteriaceae</taxon>
        <taxon>Lutibacter</taxon>
    </lineage>
</organism>
<evidence type="ECO:0000256" key="1">
    <source>
        <dbReference type="SAM" id="Phobius"/>
    </source>
</evidence>
<feature type="transmembrane region" description="Helical" evidence="1">
    <location>
        <begin position="178"/>
        <end position="199"/>
    </location>
</feature>
<dbReference type="EMBL" id="FNNJ01000038">
    <property type="protein sequence ID" value="SDY14452.1"/>
    <property type="molecule type" value="Genomic_DNA"/>
</dbReference>
<dbReference type="AlphaFoldDB" id="A0A1H3HG68"/>
<keyword evidence="3" id="KW-1185">Reference proteome</keyword>
<keyword evidence="1" id="KW-0812">Transmembrane</keyword>
<dbReference type="Proteomes" id="UP000199595">
    <property type="component" value="Unassembled WGS sequence"/>
</dbReference>
<keyword evidence="1" id="KW-1133">Transmembrane helix</keyword>
<keyword evidence="1" id="KW-0472">Membrane</keyword>
<feature type="transmembrane region" description="Helical" evidence="1">
    <location>
        <begin position="110"/>
        <end position="132"/>
    </location>
</feature>
<name>A0A1H3HG68_9FLAO</name>
<proteinExistence type="predicted"/>
<accession>A0A1H3HG68</accession>
<protein>
    <submittedName>
        <fullName evidence="2">Uncharacterized protein</fullName>
    </submittedName>
</protein>
<sequence length="235" mass="27670">MKSHKDKIDKKIDLKRENTLWNHILTRLFHRGETIADKKKNSYIIWTSNLWTGGFYPIFKIKFNENKEIVKIETELSLYGKLCLTLLILIITIFTTFFLIIPAIEHYRKINFFFLIPVLLYSLLIFGFYIIILRIYYLEKRYLVEDLKIIVGVETKENIEKKEFNKKEGTFSKIIGRIFLYPFSVFIIIMSIIMIFKGGPNGHKGFIGALIAVGYLFADIKIILNKRKKTKANNV</sequence>